<dbReference type="EMBL" id="BAABIK010000013">
    <property type="protein sequence ID" value="GAA4942747.1"/>
    <property type="molecule type" value="Genomic_DNA"/>
</dbReference>
<feature type="region of interest" description="Disordered" evidence="1">
    <location>
        <begin position="1"/>
        <end position="48"/>
    </location>
</feature>
<comment type="caution">
    <text evidence="2">The sequence shown here is derived from an EMBL/GenBank/DDBJ whole genome shotgun (WGS) entry which is preliminary data.</text>
</comment>
<gene>
    <name evidence="2" type="ORF">GCM10023224_26550</name>
</gene>
<evidence type="ECO:0000313" key="2">
    <source>
        <dbReference type="EMBL" id="GAA4942747.1"/>
    </source>
</evidence>
<dbReference type="Proteomes" id="UP001499993">
    <property type="component" value="Unassembled WGS sequence"/>
</dbReference>
<evidence type="ECO:0000256" key="1">
    <source>
        <dbReference type="SAM" id="MobiDB-lite"/>
    </source>
</evidence>
<name>A0ABP9GKI5_9ACTN</name>
<proteinExistence type="predicted"/>
<sequence>MGPPHNGRSRRTCCCGPAGGRRRPPLPRLGPSALTRAGSLSAPPRRIPRPPETLAPALIAALCAAFWQRSLGWGLVVIDGGLAVKIA</sequence>
<keyword evidence="3" id="KW-1185">Reference proteome</keyword>
<accession>A0ABP9GKI5</accession>
<evidence type="ECO:0000313" key="3">
    <source>
        <dbReference type="Proteomes" id="UP001499993"/>
    </source>
</evidence>
<reference evidence="3" key="1">
    <citation type="journal article" date="2019" name="Int. J. Syst. Evol. Microbiol.">
        <title>The Global Catalogue of Microorganisms (GCM) 10K type strain sequencing project: providing services to taxonomists for standard genome sequencing and annotation.</title>
        <authorList>
            <consortium name="The Broad Institute Genomics Platform"/>
            <consortium name="The Broad Institute Genome Sequencing Center for Infectious Disease"/>
            <person name="Wu L."/>
            <person name="Ma J."/>
        </authorList>
    </citation>
    <scope>NUCLEOTIDE SEQUENCE [LARGE SCALE GENOMIC DNA]</scope>
    <source>
        <strain evidence="3">JCM 18123</strain>
    </source>
</reference>
<organism evidence="2 3">
    <name type="scientific">Streptomonospora halophila</name>
    <dbReference type="NCBI Taxonomy" id="427369"/>
    <lineage>
        <taxon>Bacteria</taxon>
        <taxon>Bacillati</taxon>
        <taxon>Actinomycetota</taxon>
        <taxon>Actinomycetes</taxon>
        <taxon>Streptosporangiales</taxon>
        <taxon>Nocardiopsidaceae</taxon>
        <taxon>Streptomonospora</taxon>
    </lineage>
</organism>
<protein>
    <submittedName>
        <fullName evidence="2">Uncharacterized protein</fullName>
    </submittedName>
</protein>